<dbReference type="GO" id="GO:0005524">
    <property type="term" value="F:ATP binding"/>
    <property type="evidence" value="ECO:0007669"/>
    <property type="project" value="UniProtKB-KW"/>
</dbReference>
<comment type="caution">
    <text evidence="5">The sequence shown here is derived from an EMBL/GenBank/DDBJ whole genome shotgun (WGS) entry which is preliminary data.</text>
</comment>
<reference evidence="5 6" key="1">
    <citation type="submission" date="2017-09" db="EMBL/GenBank/DDBJ databases">
        <title>Depth-based differentiation of microbial function through sediment-hosted aquifers and enrichment of novel symbionts in the deep terrestrial subsurface.</title>
        <authorList>
            <person name="Probst A.J."/>
            <person name="Ladd B."/>
            <person name="Jarett J.K."/>
            <person name="Geller-Mcgrath D.E."/>
            <person name="Sieber C.M."/>
            <person name="Emerson J.B."/>
            <person name="Anantharaman K."/>
            <person name="Thomas B.C."/>
            <person name="Malmstrom R."/>
            <person name="Stieglmeier M."/>
            <person name="Klingl A."/>
            <person name="Woyke T."/>
            <person name="Ryan C.M."/>
            <person name="Banfield J.F."/>
        </authorList>
    </citation>
    <scope>NUCLEOTIDE SEQUENCE [LARGE SCALE GENOMIC DNA]</scope>
    <source>
        <strain evidence="5">CG23_combo_of_CG06-09_8_20_14_all_40_13</strain>
    </source>
</reference>
<dbReference type="Gene3D" id="3.40.50.300">
    <property type="entry name" value="P-loop containing nucleotide triphosphate hydrolases"/>
    <property type="match status" value="1"/>
</dbReference>
<dbReference type="PANTHER" id="PTHR30258:SF2">
    <property type="entry name" value="COMG OPERON PROTEIN 1"/>
    <property type="match status" value="1"/>
</dbReference>
<protein>
    <submittedName>
        <fullName evidence="5">Type II secretion system protein GspE</fullName>
    </submittedName>
</protein>
<dbReference type="Pfam" id="PF00437">
    <property type="entry name" value="T2SSE"/>
    <property type="match status" value="1"/>
</dbReference>
<evidence type="ECO:0000256" key="3">
    <source>
        <dbReference type="ARBA" id="ARBA00022840"/>
    </source>
</evidence>
<evidence type="ECO:0000313" key="6">
    <source>
        <dbReference type="Proteomes" id="UP000231567"/>
    </source>
</evidence>
<dbReference type="SMART" id="SM00382">
    <property type="entry name" value="AAA"/>
    <property type="match status" value="1"/>
</dbReference>
<organism evidence="5 6">
    <name type="scientific">Candidatus Nealsonbacteria bacterium CG23_combo_of_CG06-09_8_20_14_all_40_13</name>
    <dbReference type="NCBI Taxonomy" id="1974724"/>
    <lineage>
        <taxon>Bacteria</taxon>
        <taxon>Candidatus Nealsoniibacteriota</taxon>
    </lineage>
</organism>
<dbReference type="InterPro" id="IPR001482">
    <property type="entry name" value="T2SS/T4SS_dom"/>
</dbReference>
<dbReference type="EMBL" id="PCRM01000018">
    <property type="protein sequence ID" value="PIP21767.1"/>
    <property type="molecule type" value="Genomic_DNA"/>
</dbReference>
<dbReference type="InterPro" id="IPR027417">
    <property type="entry name" value="P-loop_NTPase"/>
</dbReference>
<accession>A0A2G9YRA3</accession>
<dbReference type="GO" id="GO:0005886">
    <property type="term" value="C:plasma membrane"/>
    <property type="evidence" value="ECO:0007669"/>
    <property type="project" value="TreeGrafter"/>
</dbReference>
<sequence length="390" mass="42567">MKELILAQDNSTALPYASEVKGITDLRETISQVSTTSLLDVVFTGAINTNASDIHIEPIANNCRLRLRIDGVLQDISTLPFESYKKIVSRVKYLAKLKLDVVNLPQDGRFQFAVADEQIDVRVSTLPTAYGELLEMRLLRSKAILLKLDQLGFAAETIAEIKNAATAPNGIIFSVGPTGSGKTTTLYAILNHLNKSNVKIITLEDPIEYKIAGIDQSQIEPSKGYTFSKGLRAALRQDPDILMVGEVRDAETAQIALHSALTGHLVLSSLHVNSASAALPTLIEMGVPTYLLAGCINLIVAQRLVRKFCQKCGGKGCEICHLTGYLGRTAISEVLQSSAKIEELIARKSSLREFEQAARLQGMKTMLEDGMDKVKAGITSEEEVRRVTRD</sequence>
<proteinExistence type="inferred from homology"/>
<keyword evidence="3" id="KW-0067">ATP-binding</keyword>
<evidence type="ECO:0000259" key="4">
    <source>
        <dbReference type="PROSITE" id="PS00662"/>
    </source>
</evidence>
<keyword evidence="2" id="KW-0547">Nucleotide-binding</keyword>
<dbReference type="SUPFAM" id="SSF52540">
    <property type="entry name" value="P-loop containing nucleoside triphosphate hydrolases"/>
    <property type="match status" value="1"/>
</dbReference>
<dbReference type="CDD" id="cd01129">
    <property type="entry name" value="PulE-GspE-like"/>
    <property type="match status" value="1"/>
</dbReference>
<dbReference type="Proteomes" id="UP000231567">
    <property type="component" value="Unassembled WGS sequence"/>
</dbReference>
<dbReference type="GO" id="GO:0016887">
    <property type="term" value="F:ATP hydrolysis activity"/>
    <property type="evidence" value="ECO:0007669"/>
    <property type="project" value="TreeGrafter"/>
</dbReference>
<comment type="similarity">
    <text evidence="1">Belongs to the GSP E family.</text>
</comment>
<dbReference type="PROSITE" id="PS00662">
    <property type="entry name" value="T2SP_E"/>
    <property type="match status" value="1"/>
</dbReference>
<dbReference type="PANTHER" id="PTHR30258">
    <property type="entry name" value="TYPE II SECRETION SYSTEM PROTEIN GSPE-RELATED"/>
    <property type="match status" value="1"/>
</dbReference>
<dbReference type="Gene3D" id="3.30.450.90">
    <property type="match status" value="1"/>
</dbReference>
<feature type="domain" description="Bacterial type II secretion system protein E" evidence="4">
    <location>
        <begin position="235"/>
        <end position="249"/>
    </location>
</feature>
<gene>
    <name evidence="5" type="ORF">COX39_01200</name>
</gene>
<name>A0A2G9YRA3_9BACT</name>
<dbReference type="InterPro" id="IPR003593">
    <property type="entry name" value="AAA+_ATPase"/>
</dbReference>
<evidence type="ECO:0000256" key="2">
    <source>
        <dbReference type="ARBA" id="ARBA00022741"/>
    </source>
</evidence>
<evidence type="ECO:0000256" key="1">
    <source>
        <dbReference type="ARBA" id="ARBA00006611"/>
    </source>
</evidence>
<dbReference type="AlphaFoldDB" id="A0A2G9YRA3"/>
<evidence type="ECO:0000313" key="5">
    <source>
        <dbReference type="EMBL" id="PIP21767.1"/>
    </source>
</evidence>